<accession>A0ABT1I8D7</accession>
<gene>
    <name evidence="2" type="ORF">LV75_001339</name>
</gene>
<feature type="chain" id="PRO_5046036389" description="Ricin-type beta-trefoil lectin protein" evidence="1">
    <location>
        <begin position="23"/>
        <end position="180"/>
    </location>
</feature>
<reference evidence="2 3" key="1">
    <citation type="submission" date="2022-06" db="EMBL/GenBank/DDBJ databases">
        <title>Genomic Encyclopedia of Archaeal and Bacterial Type Strains, Phase II (KMG-II): from individual species to whole genera.</title>
        <authorList>
            <person name="Goeker M."/>
        </authorList>
    </citation>
    <scope>NUCLEOTIDE SEQUENCE [LARGE SCALE GENOMIC DNA]</scope>
    <source>
        <strain evidence="2 3">DSM 44255</strain>
    </source>
</reference>
<name>A0ABT1I8D7_9PSEU</name>
<evidence type="ECO:0008006" key="4">
    <source>
        <dbReference type="Google" id="ProtNLM"/>
    </source>
</evidence>
<organism evidence="2 3">
    <name type="scientific">Actinokineospora diospyrosa</name>
    <dbReference type="NCBI Taxonomy" id="103728"/>
    <lineage>
        <taxon>Bacteria</taxon>
        <taxon>Bacillati</taxon>
        <taxon>Actinomycetota</taxon>
        <taxon>Actinomycetes</taxon>
        <taxon>Pseudonocardiales</taxon>
        <taxon>Pseudonocardiaceae</taxon>
        <taxon>Actinokineospora</taxon>
    </lineage>
</organism>
<dbReference type="RefSeq" id="WP_253885801.1">
    <property type="nucleotide sequence ID" value="NZ_BAAAVB010000001.1"/>
</dbReference>
<evidence type="ECO:0000313" key="3">
    <source>
        <dbReference type="Proteomes" id="UP001205185"/>
    </source>
</evidence>
<feature type="signal peptide" evidence="1">
    <location>
        <begin position="1"/>
        <end position="22"/>
    </location>
</feature>
<dbReference type="PROSITE" id="PS50231">
    <property type="entry name" value="RICIN_B_LECTIN"/>
    <property type="match status" value="1"/>
</dbReference>
<evidence type="ECO:0000256" key="1">
    <source>
        <dbReference type="SAM" id="SignalP"/>
    </source>
</evidence>
<protein>
    <recommendedName>
        <fullName evidence="4">Ricin-type beta-trefoil lectin protein</fullName>
    </recommendedName>
</protein>
<dbReference type="Proteomes" id="UP001205185">
    <property type="component" value="Unassembled WGS sequence"/>
</dbReference>
<dbReference type="SUPFAM" id="SSF50370">
    <property type="entry name" value="Ricin B-like lectins"/>
    <property type="match status" value="1"/>
</dbReference>
<dbReference type="InterPro" id="IPR035992">
    <property type="entry name" value="Ricin_B-like_lectins"/>
</dbReference>
<proteinExistence type="predicted"/>
<dbReference type="Gene3D" id="2.80.10.50">
    <property type="match status" value="1"/>
</dbReference>
<dbReference type="EMBL" id="JAMTCO010000003">
    <property type="protein sequence ID" value="MCP2268852.1"/>
    <property type="molecule type" value="Genomic_DNA"/>
</dbReference>
<evidence type="ECO:0000313" key="2">
    <source>
        <dbReference type="EMBL" id="MCP2268852.1"/>
    </source>
</evidence>
<keyword evidence="1" id="KW-0732">Signal</keyword>
<sequence length="180" mass="19200">MNRHVLLVTAAALIAGATPAAAAPTVYRYGPFSVEWGNSCLRATAGTPVLHTGTKGGKVPCGNSFSYWFFVETGDGRAVFIQNHNTGACLRPHDPDDSASELDADDAEAVRCDRFDEDQRWYTGTRDGGATTTLRNEDGRYITISSSGGAVALDEELAAPKQQSWTFRGVTSTATVPDLP</sequence>
<keyword evidence="3" id="KW-1185">Reference proteome</keyword>
<comment type="caution">
    <text evidence="2">The sequence shown here is derived from an EMBL/GenBank/DDBJ whole genome shotgun (WGS) entry which is preliminary data.</text>
</comment>